<protein>
    <submittedName>
        <fullName evidence="2">Uncharacterized protein</fullName>
    </submittedName>
</protein>
<feature type="region of interest" description="Disordered" evidence="1">
    <location>
        <begin position="48"/>
        <end position="77"/>
    </location>
</feature>
<evidence type="ECO:0000313" key="2">
    <source>
        <dbReference type="EMBL" id="KAG5833588.1"/>
    </source>
</evidence>
<reference evidence="2" key="1">
    <citation type="submission" date="2021-01" db="EMBL/GenBank/DDBJ databases">
        <title>A chromosome-scale assembly of European eel, Anguilla anguilla.</title>
        <authorList>
            <person name="Henkel C."/>
            <person name="Jong-Raadsen S.A."/>
            <person name="Dufour S."/>
            <person name="Weltzien F.-A."/>
            <person name="Palstra A.P."/>
            <person name="Pelster B."/>
            <person name="Spaink H.P."/>
            <person name="Van Den Thillart G.E."/>
            <person name="Jansen H."/>
            <person name="Zahm M."/>
            <person name="Klopp C."/>
            <person name="Cedric C."/>
            <person name="Louis A."/>
            <person name="Berthelot C."/>
            <person name="Parey E."/>
            <person name="Roest Crollius H."/>
            <person name="Montfort J."/>
            <person name="Robinson-Rechavi M."/>
            <person name="Bucao C."/>
            <person name="Bouchez O."/>
            <person name="Gislard M."/>
            <person name="Lluch J."/>
            <person name="Milhes M."/>
            <person name="Lampietro C."/>
            <person name="Lopez Roques C."/>
            <person name="Donnadieu C."/>
            <person name="Braasch I."/>
            <person name="Desvignes T."/>
            <person name="Postlethwait J."/>
            <person name="Bobe J."/>
            <person name="Guiguen Y."/>
            <person name="Dirks R."/>
        </authorList>
    </citation>
    <scope>NUCLEOTIDE SEQUENCE</scope>
    <source>
        <strain evidence="2">Tag_6206</strain>
        <tissue evidence="2">Liver</tissue>
    </source>
</reference>
<proteinExistence type="predicted"/>
<organism evidence="2 3">
    <name type="scientific">Anguilla anguilla</name>
    <name type="common">European freshwater eel</name>
    <name type="synonym">Muraena anguilla</name>
    <dbReference type="NCBI Taxonomy" id="7936"/>
    <lineage>
        <taxon>Eukaryota</taxon>
        <taxon>Metazoa</taxon>
        <taxon>Chordata</taxon>
        <taxon>Craniata</taxon>
        <taxon>Vertebrata</taxon>
        <taxon>Euteleostomi</taxon>
        <taxon>Actinopterygii</taxon>
        <taxon>Neopterygii</taxon>
        <taxon>Teleostei</taxon>
        <taxon>Anguilliformes</taxon>
        <taxon>Anguillidae</taxon>
        <taxon>Anguilla</taxon>
    </lineage>
</organism>
<accession>A0A9D3LVT6</accession>
<comment type="caution">
    <text evidence="2">The sequence shown here is derived from an EMBL/GenBank/DDBJ whole genome shotgun (WGS) entry which is preliminary data.</text>
</comment>
<gene>
    <name evidence="2" type="ORF">ANANG_G00277490</name>
</gene>
<dbReference type="AlphaFoldDB" id="A0A9D3LVT6"/>
<keyword evidence="3" id="KW-1185">Reference proteome</keyword>
<name>A0A9D3LVT6_ANGAN</name>
<dbReference type="Proteomes" id="UP001044222">
    <property type="component" value="Chromosome 16"/>
</dbReference>
<feature type="compositionally biased region" description="Polar residues" evidence="1">
    <location>
        <begin position="59"/>
        <end position="74"/>
    </location>
</feature>
<evidence type="ECO:0000313" key="3">
    <source>
        <dbReference type="Proteomes" id="UP001044222"/>
    </source>
</evidence>
<sequence>MVWTRSHGQVCPPAPSLHVADVFGGVAARLLSGRSEADLAARVPATAYPRQPPRHAGQRQAQPAQQHCTRQGQLQHEAGRQVELVGARVEGPVPAEGQCVQGGDGQRRVAQPGLEAHKRNGEVSISA</sequence>
<feature type="non-terminal residue" evidence="2">
    <location>
        <position position="127"/>
    </location>
</feature>
<evidence type="ECO:0000256" key="1">
    <source>
        <dbReference type="SAM" id="MobiDB-lite"/>
    </source>
</evidence>
<dbReference type="EMBL" id="JAFIRN010000016">
    <property type="protein sequence ID" value="KAG5833588.1"/>
    <property type="molecule type" value="Genomic_DNA"/>
</dbReference>